<name>A0A7J8Y065_GOSAI</name>
<evidence type="ECO:0000313" key="1">
    <source>
        <dbReference type="EMBL" id="MBA0692967.1"/>
    </source>
</evidence>
<comment type="caution">
    <text evidence="1">The sequence shown here is derived from an EMBL/GenBank/DDBJ whole genome shotgun (WGS) entry which is preliminary data.</text>
</comment>
<protein>
    <recommendedName>
        <fullName evidence="3">DUF4283 domain-containing protein</fullName>
    </recommendedName>
</protein>
<dbReference type="EMBL" id="JABFAA010000009">
    <property type="protein sequence ID" value="MBA0692967.1"/>
    <property type="molecule type" value="Genomic_DNA"/>
</dbReference>
<evidence type="ECO:0008006" key="3">
    <source>
        <dbReference type="Google" id="ProtNLM"/>
    </source>
</evidence>
<reference evidence="1 2" key="1">
    <citation type="journal article" date="2019" name="Genome Biol. Evol.">
        <title>Insights into the evolution of the New World diploid cottons (Gossypium, subgenus Houzingenia) based on genome sequencing.</title>
        <authorList>
            <person name="Grover C.E."/>
            <person name="Arick M.A. 2nd"/>
            <person name="Thrash A."/>
            <person name="Conover J.L."/>
            <person name="Sanders W.S."/>
            <person name="Peterson D.G."/>
            <person name="Frelichowski J.E."/>
            <person name="Scheffler J.A."/>
            <person name="Scheffler B.E."/>
            <person name="Wendel J.F."/>
        </authorList>
    </citation>
    <scope>NUCLEOTIDE SEQUENCE [LARGE SCALE GENOMIC DNA]</scope>
    <source>
        <strain evidence="1">185</strain>
        <tissue evidence="1">Leaf</tissue>
    </source>
</reference>
<evidence type="ECO:0000313" key="2">
    <source>
        <dbReference type="Proteomes" id="UP000593577"/>
    </source>
</evidence>
<accession>A0A7J8Y065</accession>
<dbReference type="AlphaFoldDB" id="A0A7J8Y065"/>
<feature type="non-terminal residue" evidence="1">
    <location>
        <position position="77"/>
    </location>
</feature>
<gene>
    <name evidence="1" type="ORF">Goari_010487</name>
</gene>
<organism evidence="1 2">
    <name type="scientific">Gossypium aridum</name>
    <name type="common">American cotton</name>
    <name type="synonym">Erioxylum aridum</name>
    <dbReference type="NCBI Taxonomy" id="34290"/>
    <lineage>
        <taxon>Eukaryota</taxon>
        <taxon>Viridiplantae</taxon>
        <taxon>Streptophyta</taxon>
        <taxon>Embryophyta</taxon>
        <taxon>Tracheophyta</taxon>
        <taxon>Spermatophyta</taxon>
        <taxon>Magnoliopsida</taxon>
        <taxon>eudicotyledons</taxon>
        <taxon>Gunneridae</taxon>
        <taxon>Pentapetalae</taxon>
        <taxon>rosids</taxon>
        <taxon>malvids</taxon>
        <taxon>Malvales</taxon>
        <taxon>Malvaceae</taxon>
        <taxon>Malvoideae</taxon>
        <taxon>Gossypium</taxon>
    </lineage>
</organism>
<proteinExistence type="predicted"/>
<dbReference type="Proteomes" id="UP000593577">
    <property type="component" value="Unassembled WGS sequence"/>
</dbReference>
<sequence>MERGEDPVQVPLVFFSNFWVQVHNLQLRSMSERMARQLENFIGHFLEYDATIITRGFKKLMRIRVCLNVRNPLKRKK</sequence>
<keyword evidence="2" id="KW-1185">Reference proteome</keyword>